<dbReference type="SMART" id="SM00342">
    <property type="entry name" value="HTH_ARAC"/>
    <property type="match status" value="1"/>
</dbReference>
<dbReference type="InterPro" id="IPR023170">
    <property type="entry name" value="HhH_base_excis_C"/>
</dbReference>
<evidence type="ECO:0000256" key="11">
    <source>
        <dbReference type="ARBA" id="ARBA00023159"/>
    </source>
</evidence>
<evidence type="ECO:0000256" key="8">
    <source>
        <dbReference type="ARBA" id="ARBA00022833"/>
    </source>
</evidence>
<dbReference type="Gene3D" id="3.30.310.20">
    <property type="entry name" value="DNA-3-methyladenine glycosylase AlkA, N-terminal domain"/>
    <property type="match status" value="1"/>
</dbReference>
<keyword evidence="9" id="KW-0805">Transcription regulation</keyword>
<dbReference type="SUPFAM" id="SSF48150">
    <property type="entry name" value="DNA-glycosylase"/>
    <property type="match status" value="1"/>
</dbReference>
<gene>
    <name evidence="15" type="ORF">ACFO6Q_05805</name>
</gene>
<keyword evidence="4" id="KW-0489">Methyltransferase</keyword>
<dbReference type="SUPFAM" id="SSF57884">
    <property type="entry name" value="Ada DNA repair protein, N-terminal domain (N-Ada 10)"/>
    <property type="match status" value="1"/>
</dbReference>
<dbReference type="SMART" id="SM01009">
    <property type="entry name" value="AlkA_N"/>
    <property type="match status" value="1"/>
</dbReference>
<dbReference type="InterPro" id="IPR009057">
    <property type="entry name" value="Homeodomain-like_sf"/>
</dbReference>
<dbReference type="Gene3D" id="1.10.340.30">
    <property type="entry name" value="Hypothetical protein, domain 2"/>
    <property type="match status" value="1"/>
</dbReference>
<comment type="cofactor">
    <cofactor evidence="2">
        <name>Zn(2+)</name>
        <dbReference type="ChEBI" id="CHEBI:29105"/>
    </cofactor>
</comment>
<dbReference type="Pfam" id="PF12833">
    <property type="entry name" value="HTH_18"/>
    <property type="match status" value="1"/>
</dbReference>
<evidence type="ECO:0000256" key="10">
    <source>
        <dbReference type="ARBA" id="ARBA00023125"/>
    </source>
</evidence>
<keyword evidence="8" id="KW-0862">Zinc</keyword>
<evidence type="ECO:0000256" key="5">
    <source>
        <dbReference type="ARBA" id="ARBA00022679"/>
    </source>
</evidence>
<dbReference type="InterPro" id="IPR018062">
    <property type="entry name" value="HTH_AraC-typ_CS"/>
</dbReference>
<dbReference type="PROSITE" id="PS00041">
    <property type="entry name" value="HTH_ARAC_FAMILY_1"/>
    <property type="match status" value="1"/>
</dbReference>
<dbReference type="Proteomes" id="UP001595886">
    <property type="component" value="Unassembled WGS sequence"/>
</dbReference>
<dbReference type="PROSITE" id="PS01124">
    <property type="entry name" value="HTH_ARAC_FAMILY_2"/>
    <property type="match status" value="1"/>
</dbReference>
<dbReference type="SUPFAM" id="SSF46689">
    <property type="entry name" value="Homeodomain-like"/>
    <property type="match status" value="2"/>
</dbReference>
<dbReference type="PANTHER" id="PTHR43003">
    <property type="entry name" value="DNA-3-METHYLADENINE GLYCOSYLASE"/>
    <property type="match status" value="1"/>
</dbReference>
<keyword evidence="6" id="KW-0479">Metal-binding</keyword>
<evidence type="ECO:0000313" key="15">
    <source>
        <dbReference type="EMBL" id="MFC4819827.1"/>
    </source>
</evidence>
<sequence length="498" mass="53983">MSASPASPGLDPRVCERARLARDARFDGLFFIAVTSTGIYCRPVCPAPSPKPRNVRYYESAAAASAAGFRPCLRCRPEAAPGSALHRAKSELVAGALRLIEQGALDEGSLPELAARVGVGERHLRRVFADELGASPLDVAATRRLLFAKKLLGETALPMTTIAQASGYASLRRFNAAFVSTYGKPPRELRRVQAAPSRRRSGVADPVVPVAGSIELRLPYRAPYDFAHLLEFYSRRTIPGVEIVDADGYRRSFVADGEPGWFAVAPIRGEAALALRVHHARSAALGALVARVRRMFDVDADPRDLSEVFRRSELLGPLIRRWPGQRLPGAWDGFELAVRAVLGQQVSVAAARTLAARVAVTYGTPYADGAEAGLTALFPTPQALAEAPLEEQGITRARAATIRGLAQAVLDGRLAFRSEQSLEAFERDLVALPGIGPWTAHYIAMRALAQPDAFPAADLILRRTAGQGRTLSTRELETLSQAWRPWRAYAVMLLWRAS</sequence>
<dbReference type="EC" id="3.2.2.21" evidence="3"/>
<dbReference type="InterPro" id="IPR037046">
    <property type="entry name" value="AlkA_N_sf"/>
</dbReference>
<comment type="catalytic activity">
    <reaction evidence="1">
        <text>Hydrolysis of alkylated DNA, releasing 3-methyladenine, 3-methylguanine, 7-methylguanine and 7-methyladenine.</text>
        <dbReference type="EC" id="3.2.2.21"/>
    </reaction>
</comment>
<dbReference type="PANTHER" id="PTHR43003:SF13">
    <property type="entry name" value="DNA-3-METHYLADENINE GLYCOSYLASE 2"/>
    <property type="match status" value="1"/>
</dbReference>
<dbReference type="Gene3D" id="1.10.1670.10">
    <property type="entry name" value="Helix-hairpin-Helix base-excision DNA repair enzymes (C-terminal)"/>
    <property type="match status" value="1"/>
</dbReference>
<keyword evidence="10" id="KW-0238">DNA-binding</keyword>
<keyword evidence="12" id="KW-0804">Transcription</keyword>
<feature type="domain" description="HTH araC/xylS-type" evidence="14">
    <location>
        <begin position="94"/>
        <end position="192"/>
    </location>
</feature>
<keyword evidence="7" id="KW-0227">DNA damage</keyword>
<dbReference type="Pfam" id="PF06029">
    <property type="entry name" value="AlkA_N"/>
    <property type="match status" value="1"/>
</dbReference>
<name>A0ABV9QS21_9GAMM</name>
<evidence type="ECO:0000256" key="3">
    <source>
        <dbReference type="ARBA" id="ARBA00012000"/>
    </source>
</evidence>
<dbReference type="Gene3D" id="3.40.10.10">
    <property type="entry name" value="DNA Methylphosphotriester Repair Domain"/>
    <property type="match status" value="1"/>
</dbReference>
<keyword evidence="13" id="KW-0234">DNA repair</keyword>
<accession>A0ABV9QS21</accession>
<evidence type="ECO:0000256" key="2">
    <source>
        <dbReference type="ARBA" id="ARBA00001947"/>
    </source>
</evidence>
<evidence type="ECO:0000256" key="13">
    <source>
        <dbReference type="ARBA" id="ARBA00023204"/>
    </source>
</evidence>
<protein>
    <recommendedName>
        <fullName evidence="3">DNA-3-methyladenine glycosylase II</fullName>
        <ecNumber evidence="3">3.2.2.21</ecNumber>
    </recommendedName>
</protein>
<dbReference type="InterPro" id="IPR051912">
    <property type="entry name" value="Alkylbase_DNA_Glycosylase/TA"/>
</dbReference>
<keyword evidence="16" id="KW-1185">Reference proteome</keyword>
<dbReference type="Gene3D" id="1.10.10.60">
    <property type="entry name" value="Homeodomain-like"/>
    <property type="match status" value="1"/>
</dbReference>
<dbReference type="InterPro" id="IPR018060">
    <property type="entry name" value="HTH_AraC"/>
</dbReference>
<dbReference type="Pfam" id="PF02805">
    <property type="entry name" value="Ada_Zn_binding"/>
    <property type="match status" value="1"/>
</dbReference>
<evidence type="ECO:0000256" key="12">
    <source>
        <dbReference type="ARBA" id="ARBA00023163"/>
    </source>
</evidence>
<proteinExistence type="predicted"/>
<dbReference type="EMBL" id="JBHSHD010000005">
    <property type="protein sequence ID" value="MFC4819827.1"/>
    <property type="molecule type" value="Genomic_DNA"/>
</dbReference>
<evidence type="ECO:0000313" key="16">
    <source>
        <dbReference type="Proteomes" id="UP001595886"/>
    </source>
</evidence>
<evidence type="ECO:0000256" key="4">
    <source>
        <dbReference type="ARBA" id="ARBA00022603"/>
    </source>
</evidence>
<comment type="caution">
    <text evidence="15">The sequence shown here is derived from an EMBL/GenBank/DDBJ whole genome shotgun (WGS) entry which is preliminary data.</text>
</comment>
<evidence type="ECO:0000256" key="9">
    <source>
        <dbReference type="ARBA" id="ARBA00023015"/>
    </source>
</evidence>
<dbReference type="InterPro" id="IPR003265">
    <property type="entry name" value="HhH-GPD_domain"/>
</dbReference>
<evidence type="ECO:0000256" key="7">
    <source>
        <dbReference type="ARBA" id="ARBA00022763"/>
    </source>
</evidence>
<dbReference type="SMART" id="SM00478">
    <property type="entry name" value="ENDO3c"/>
    <property type="match status" value="1"/>
</dbReference>
<keyword evidence="11" id="KW-0010">Activator</keyword>
<reference evidence="16" key="1">
    <citation type="journal article" date="2019" name="Int. J. Syst. Evol. Microbiol.">
        <title>The Global Catalogue of Microorganisms (GCM) 10K type strain sequencing project: providing services to taxonomists for standard genome sequencing and annotation.</title>
        <authorList>
            <consortium name="The Broad Institute Genomics Platform"/>
            <consortium name="The Broad Institute Genome Sequencing Center for Infectious Disease"/>
            <person name="Wu L."/>
            <person name="Ma J."/>
        </authorList>
    </citation>
    <scope>NUCLEOTIDE SEQUENCE [LARGE SCALE GENOMIC DNA]</scope>
    <source>
        <strain evidence="16">CCUG 30340</strain>
    </source>
</reference>
<evidence type="ECO:0000256" key="6">
    <source>
        <dbReference type="ARBA" id="ARBA00022723"/>
    </source>
</evidence>
<organism evidence="15 16">
    <name type="scientific">Dokdonella ginsengisoli</name>
    <dbReference type="NCBI Taxonomy" id="363846"/>
    <lineage>
        <taxon>Bacteria</taxon>
        <taxon>Pseudomonadati</taxon>
        <taxon>Pseudomonadota</taxon>
        <taxon>Gammaproteobacteria</taxon>
        <taxon>Lysobacterales</taxon>
        <taxon>Rhodanobacteraceae</taxon>
        <taxon>Dokdonella</taxon>
    </lineage>
</organism>
<evidence type="ECO:0000259" key="14">
    <source>
        <dbReference type="PROSITE" id="PS01124"/>
    </source>
</evidence>
<keyword evidence="5" id="KW-0808">Transferase</keyword>
<dbReference type="InterPro" id="IPR010316">
    <property type="entry name" value="AlkA_N"/>
</dbReference>
<dbReference type="InterPro" id="IPR035451">
    <property type="entry name" value="Ada-like_dom_sf"/>
</dbReference>
<dbReference type="Pfam" id="PF00730">
    <property type="entry name" value="HhH-GPD"/>
    <property type="match status" value="1"/>
</dbReference>
<dbReference type="RefSeq" id="WP_380019623.1">
    <property type="nucleotide sequence ID" value="NZ_JBHSHD010000005.1"/>
</dbReference>
<dbReference type="InterPro" id="IPR004026">
    <property type="entry name" value="Ada_DNA_repair_Zn-bd"/>
</dbReference>
<dbReference type="SUPFAM" id="SSF55945">
    <property type="entry name" value="TATA-box binding protein-like"/>
    <property type="match status" value="1"/>
</dbReference>
<dbReference type="CDD" id="cd00056">
    <property type="entry name" value="ENDO3c"/>
    <property type="match status" value="1"/>
</dbReference>
<evidence type="ECO:0000256" key="1">
    <source>
        <dbReference type="ARBA" id="ARBA00000086"/>
    </source>
</evidence>
<dbReference type="InterPro" id="IPR011257">
    <property type="entry name" value="DNA_glycosylase"/>
</dbReference>